<feature type="chain" id="PRO_5013087276" description="FAS1 domain-containing protein" evidence="1">
    <location>
        <begin position="20"/>
        <end position="154"/>
    </location>
</feature>
<organism evidence="2 3">
    <name type="scientific">Dysgonomonas macrotermitis</name>
    <dbReference type="NCBI Taxonomy" id="1346286"/>
    <lineage>
        <taxon>Bacteria</taxon>
        <taxon>Pseudomonadati</taxon>
        <taxon>Bacteroidota</taxon>
        <taxon>Bacteroidia</taxon>
        <taxon>Bacteroidales</taxon>
        <taxon>Dysgonomonadaceae</taxon>
        <taxon>Dysgonomonas</taxon>
    </lineage>
</organism>
<dbReference type="RefSeq" id="WP_139262101.1">
    <property type="nucleotide sequence ID" value="NZ_BBXL01000019.1"/>
</dbReference>
<evidence type="ECO:0000256" key="1">
    <source>
        <dbReference type="SAM" id="SignalP"/>
    </source>
</evidence>
<dbReference type="EMBL" id="FQUC01000016">
    <property type="protein sequence ID" value="SHG15999.1"/>
    <property type="molecule type" value="Genomic_DNA"/>
</dbReference>
<accession>A0A1M5HJ53</accession>
<keyword evidence="1" id="KW-0732">Signal</keyword>
<dbReference type="PROSITE" id="PS51257">
    <property type="entry name" value="PROKAR_LIPOPROTEIN"/>
    <property type="match status" value="1"/>
</dbReference>
<feature type="signal peptide" evidence="1">
    <location>
        <begin position="1"/>
        <end position="19"/>
    </location>
</feature>
<evidence type="ECO:0000313" key="3">
    <source>
        <dbReference type="Proteomes" id="UP000184480"/>
    </source>
</evidence>
<protein>
    <recommendedName>
        <fullName evidence="4">FAS1 domain-containing protein</fullName>
    </recommendedName>
</protein>
<gene>
    <name evidence="2" type="ORF">SAMN05444362_11682</name>
</gene>
<evidence type="ECO:0000313" key="2">
    <source>
        <dbReference type="EMBL" id="SHG15999.1"/>
    </source>
</evidence>
<dbReference type="Proteomes" id="UP000184480">
    <property type="component" value="Unassembled WGS sequence"/>
</dbReference>
<dbReference type="AlphaFoldDB" id="A0A1M5HJ53"/>
<proteinExistence type="predicted"/>
<keyword evidence="3" id="KW-1185">Reference proteome</keyword>
<sequence>MKKAISMVSLILCMVFVLSCSDDDSLNEATKQRNAIMNELKAYNEFNEFILCMKAMDISTHPATRFTVFAVKDREITPPQLVEIWNYYAASQMAVGSFDIEALKKLSSIEMLDGRTFEVKTVGDNVYINGMLVEPLESKGVNILYRVTEPFAKL</sequence>
<reference evidence="3" key="1">
    <citation type="submission" date="2016-11" db="EMBL/GenBank/DDBJ databases">
        <authorList>
            <person name="Varghese N."/>
            <person name="Submissions S."/>
        </authorList>
    </citation>
    <scope>NUCLEOTIDE SEQUENCE [LARGE SCALE GENOMIC DNA]</scope>
    <source>
        <strain evidence="3">DSM 27370</strain>
    </source>
</reference>
<evidence type="ECO:0008006" key="4">
    <source>
        <dbReference type="Google" id="ProtNLM"/>
    </source>
</evidence>
<name>A0A1M5HJ53_9BACT</name>